<evidence type="ECO:0000259" key="2">
    <source>
        <dbReference type="PROSITE" id="PS50041"/>
    </source>
</evidence>
<proteinExistence type="predicted"/>
<dbReference type="InterPro" id="IPR016187">
    <property type="entry name" value="CTDL_fold"/>
</dbReference>
<dbReference type="PANTHER" id="PTHR45710">
    <property type="entry name" value="C-TYPE LECTIN DOMAIN-CONTAINING PROTEIN 180"/>
    <property type="match status" value="1"/>
</dbReference>
<dbReference type="PANTHER" id="PTHR45710:SF26">
    <property type="entry name" value="RH26557P"/>
    <property type="match status" value="1"/>
</dbReference>
<dbReference type="InterPro" id="IPR001304">
    <property type="entry name" value="C-type_lectin-like"/>
</dbReference>
<accession>A0A0P7UGJ5</accession>
<dbReference type="Pfam" id="PF00059">
    <property type="entry name" value="Lectin_C"/>
    <property type="match status" value="1"/>
</dbReference>
<dbReference type="InterPro" id="IPR016186">
    <property type="entry name" value="C-type_lectin-like/link_sf"/>
</dbReference>
<comment type="subcellular location">
    <subcellularLocation>
        <location evidence="1">Cell membrane</location>
        <topology evidence="1">Single-pass type II membrane protein</topology>
    </subcellularLocation>
</comment>
<evidence type="ECO:0000313" key="4">
    <source>
        <dbReference type="Proteomes" id="UP000034805"/>
    </source>
</evidence>
<dbReference type="Gene3D" id="3.10.100.10">
    <property type="entry name" value="Mannose-Binding Protein A, subunit A"/>
    <property type="match status" value="1"/>
</dbReference>
<name>A0A0P7UGJ5_SCLFO</name>
<protein>
    <recommendedName>
        <fullName evidence="2">C-type lectin domain-containing protein</fullName>
    </recommendedName>
</protein>
<gene>
    <name evidence="3" type="ORF">Z043_123891</name>
</gene>
<dbReference type="EMBL" id="JARO02014236">
    <property type="protein sequence ID" value="KPP58296.1"/>
    <property type="molecule type" value="Genomic_DNA"/>
</dbReference>
<evidence type="ECO:0000313" key="3">
    <source>
        <dbReference type="EMBL" id="KPP58296.1"/>
    </source>
</evidence>
<dbReference type="GO" id="GO:0005886">
    <property type="term" value="C:plasma membrane"/>
    <property type="evidence" value="ECO:0007669"/>
    <property type="project" value="UniProtKB-SubCell"/>
</dbReference>
<dbReference type="InterPro" id="IPR050828">
    <property type="entry name" value="C-type_lectin/matrix_domain"/>
</dbReference>
<reference evidence="3 4" key="1">
    <citation type="submission" date="2015-08" db="EMBL/GenBank/DDBJ databases">
        <title>The genome of the Asian arowana (Scleropages formosus).</title>
        <authorList>
            <person name="Tan M.H."/>
            <person name="Gan H.M."/>
            <person name="Croft L.J."/>
            <person name="Austin C.M."/>
        </authorList>
    </citation>
    <scope>NUCLEOTIDE SEQUENCE [LARGE SCALE GENOMIC DNA]</scope>
    <source>
        <strain evidence="3">Aro1</strain>
    </source>
</reference>
<feature type="domain" description="C-type lectin" evidence="2">
    <location>
        <begin position="1"/>
        <end position="63"/>
    </location>
</feature>
<evidence type="ECO:0000256" key="1">
    <source>
        <dbReference type="ARBA" id="ARBA00004401"/>
    </source>
</evidence>
<dbReference type="SUPFAM" id="SSF56436">
    <property type="entry name" value="C-type lectin-like"/>
    <property type="match status" value="1"/>
</dbReference>
<comment type="caution">
    <text evidence="3">The sequence shown here is derived from an EMBL/GenBank/DDBJ whole genome shotgun (WGS) entry which is preliminary data.</text>
</comment>
<sequence length="67" mass="7774">MSTEQKTWNESQNFCKQKGADLVIIDSKEEQGFIDLFNQPFWIGLSDKETEGTWKWVDGTIMSTQKV</sequence>
<dbReference type="PROSITE" id="PS50041">
    <property type="entry name" value="C_TYPE_LECTIN_2"/>
    <property type="match status" value="1"/>
</dbReference>
<organism evidence="3 4">
    <name type="scientific">Scleropages formosus</name>
    <name type="common">Asian bonytongue</name>
    <name type="synonym">Osteoglossum formosum</name>
    <dbReference type="NCBI Taxonomy" id="113540"/>
    <lineage>
        <taxon>Eukaryota</taxon>
        <taxon>Metazoa</taxon>
        <taxon>Chordata</taxon>
        <taxon>Craniata</taxon>
        <taxon>Vertebrata</taxon>
        <taxon>Euteleostomi</taxon>
        <taxon>Actinopterygii</taxon>
        <taxon>Neopterygii</taxon>
        <taxon>Teleostei</taxon>
        <taxon>Osteoglossocephala</taxon>
        <taxon>Osteoglossomorpha</taxon>
        <taxon>Osteoglossiformes</taxon>
        <taxon>Osteoglossidae</taxon>
        <taxon>Scleropages</taxon>
    </lineage>
</organism>
<dbReference type="Proteomes" id="UP000034805">
    <property type="component" value="Unassembled WGS sequence"/>
</dbReference>
<dbReference type="AlphaFoldDB" id="A0A0P7UGJ5"/>